<evidence type="ECO:0000313" key="4">
    <source>
        <dbReference type="EMBL" id="WOK05374.1"/>
    </source>
</evidence>
<dbReference type="InterPro" id="IPR037359">
    <property type="entry name" value="NST/OST"/>
</dbReference>
<dbReference type="InterPro" id="IPR000863">
    <property type="entry name" value="Sulfotransferase_dom"/>
</dbReference>
<sequence>MKPSFLIAGIMKSGTSFLDDLMRGHPQIYMPERNMKFSYFDDDRVFRNGPKWYESIFIPPSESSIIGQTSADCAFNPGSIERIKELVPDVKLIFVIRSPIERAYSLYWHQIRMGREISSFEDVISSEKLRTKRSYYDFKMYSYIQRSRYKRQFDIVFDYFDEANIRIIPFELLIHNEVYFLNYLFEFVGVDKIESMDELSLDVVKKNPAKLPSSKLVLHLSYRLQKLGFLGVGRYILNKTLVEARPPKIDPSTKEKLEAELHEDIAFHKAICQKFEKELIKSSSQPLT</sequence>
<keyword evidence="1" id="KW-0808">Transferase</keyword>
<dbReference type="PANTHER" id="PTHR10605:SF56">
    <property type="entry name" value="BIFUNCTIONAL HEPARAN SULFATE N-DEACETYLASE_N-SULFOTRANSFERASE"/>
    <property type="match status" value="1"/>
</dbReference>
<keyword evidence="2" id="KW-0325">Glycoprotein</keyword>
<organism evidence="4 5">
    <name type="scientific">Imperialibacter roseus</name>
    <dbReference type="NCBI Taxonomy" id="1324217"/>
    <lineage>
        <taxon>Bacteria</taxon>
        <taxon>Pseudomonadati</taxon>
        <taxon>Bacteroidota</taxon>
        <taxon>Cytophagia</taxon>
        <taxon>Cytophagales</taxon>
        <taxon>Flammeovirgaceae</taxon>
        <taxon>Imperialibacter</taxon>
    </lineage>
</organism>
<evidence type="ECO:0000256" key="1">
    <source>
        <dbReference type="ARBA" id="ARBA00022679"/>
    </source>
</evidence>
<feature type="domain" description="Sulfotransferase" evidence="3">
    <location>
        <begin position="3"/>
        <end position="210"/>
    </location>
</feature>
<dbReference type="RefSeq" id="WP_317488134.1">
    <property type="nucleotide sequence ID" value="NZ_CP136051.1"/>
</dbReference>
<reference evidence="4 5" key="1">
    <citation type="journal article" date="2023" name="Microbiol. Resour. Announc.">
        <title>Complete Genome Sequence of Imperialibacter roseus strain P4T.</title>
        <authorList>
            <person name="Tizabi D.R."/>
            <person name="Bachvaroff T."/>
            <person name="Hill R.T."/>
        </authorList>
    </citation>
    <scope>NUCLEOTIDE SEQUENCE [LARGE SCALE GENOMIC DNA]</scope>
    <source>
        <strain evidence="4 5">P4T</strain>
    </source>
</reference>
<gene>
    <name evidence="4" type="ORF">RT717_20040</name>
</gene>
<name>A0ABZ0IK27_9BACT</name>
<dbReference type="EMBL" id="CP136051">
    <property type="protein sequence ID" value="WOK05374.1"/>
    <property type="molecule type" value="Genomic_DNA"/>
</dbReference>
<dbReference type="SUPFAM" id="SSF52540">
    <property type="entry name" value="P-loop containing nucleoside triphosphate hydrolases"/>
    <property type="match status" value="1"/>
</dbReference>
<dbReference type="Pfam" id="PF00685">
    <property type="entry name" value="Sulfotransfer_1"/>
    <property type="match status" value="1"/>
</dbReference>
<protein>
    <submittedName>
        <fullName evidence="4">Sulfotransferase domain-containing protein</fullName>
    </submittedName>
</protein>
<evidence type="ECO:0000313" key="5">
    <source>
        <dbReference type="Proteomes" id="UP001302349"/>
    </source>
</evidence>
<keyword evidence="5" id="KW-1185">Reference proteome</keyword>
<dbReference type="InterPro" id="IPR027417">
    <property type="entry name" value="P-loop_NTPase"/>
</dbReference>
<accession>A0ABZ0IK27</accession>
<evidence type="ECO:0000256" key="2">
    <source>
        <dbReference type="ARBA" id="ARBA00023180"/>
    </source>
</evidence>
<dbReference type="Proteomes" id="UP001302349">
    <property type="component" value="Chromosome"/>
</dbReference>
<proteinExistence type="predicted"/>
<dbReference type="Gene3D" id="3.40.50.300">
    <property type="entry name" value="P-loop containing nucleotide triphosphate hydrolases"/>
    <property type="match status" value="1"/>
</dbReference>
<dbReference type="PANTHER" id="PTHR10605">
    <property type="entry name" value="HEPARAN SULFATE SULFOTRANSFERASE"/>
    <property type="match status" value="1"/>
</dbReference>
<evidence type="ECO:0000259" key="3">
    <source>
        <dbReference type="Pfam" id="PF00685"/>
    </source>
</evidence>